<dbReference type="GeneID" id="16068814"/>
<evidence type="ECO:0000256" key="3">
    <source>
        <dbReference type="SAM" id="MobiDB-lite"/>
    </source>
</evidence>
<protein>
    <submittedName>
        <fullName evidence="4">Uncharacterized protein</fullName>
    </submittedName>
</protein>
<dbReference type="RefSeq" id="XP_004988287.1">
    <property type="nucleotide sequence ID" value="XM_004988230.1"/>
</dbReference>
<gene>
    <name evidence="4" type="ORF">PTSG_10904</name>
</gene>
<dbReference type="KEGG" id="sre:PTSG_10904"/>
<feature type="compositionally biased region" description="Low complexity" evidence="3">
    <location>
        <begin position="97"/>
        <end position="111"/>
    </location>
</feature>
<dbReference type="Pfam" id="PF04667">
    <property type="entry name" value="Endosulfine"/>
    <property type="match status" value="1"/>
</dbReference>
<evidence type="ECO:0000313" key="5">
    <source>
        <dbReference type="Proteomes" id="UP000007799"/>
    </source>
</evidence>
<proteinExistence type="inferred from homology"/>
<evidence type="ECO:0000313" key="4">
    <source>
        <dbReference type="EMBL" id="EGD80225.1"/>
    </source>
</evidence>
<feature type="compositionally biased region" description="Polar residues" evidence="3">
    <location>
        <begin position="60"/>
        <end position="71"/>
    </location>
</feature>
<feature type="region of interest" description="Disordered" evidence="3">
    <location>
        <begin position="60"/>
        <end position="124"/>
    </location>
</feature>
<dbReference type="InterPro" id="IPR006760">
    <property type="entry name" value="Endosulphine"/>
</dbReference>
<reference evidence="4" key="1">
    <citation type="submission" date="2009-08" db="EMBL/GenBank/DDBJ databases">
        <title>Annotation of Salpingoeca rosetta.</title>
        <authorList>
            <consortium name="The Broad Institute Genome Sequencing Platform"/>
            <person name="Russ C."/>
            <person name="Cuomo C."/>
            <person name="Burger G."/>
            <person name="Gray M.W."/>
            <person name="Holland P.W.H."/>
            <person name="King N."/>
            <person name="Lang F.B.F."/>
            <person name="Roger A.J."/>
            <person name="Ruiz-Trillo I."/>
            <person name="Young S.K."/>
            <person name="Zeng Q."/>
            <person name="Gargeya S."/>
            <person name="Alvarado L."/>
            <person name="Berlin A."/>
            <person name="Chapman S.B."/>
            <person name="Chen Z."/>
            <person name="Freedman E."/>
            <person name="Gellesch M."/>
            <person name="Goldberg J."/>
            <person name="Griggs A."/>
            <person name="Gujja S."/>
            <person name="Heilman E."/>
            <person name="Heiman D."/>
            <person name="Howarth C."/>
            <person name="Mehta T."/>
            <person name="Neiman D."/>
            <person name="Pearson M."/>
            <person name="Roberts A."/>
            <person name="Saif S."/>
            <person name="Shea T."/>
            <person name="Shenoy N."/>
            <person name="Sisk P."/>
            <person name="Stolte C."/>
            <person name="Sykes S."/>
            <person name="White J."/>
            <person name="Yandava C."/>
            <person name="Haas B."/>
            <person name="Nusbaum C."/>
            <person name="Birren B."/>
        </authorList>
    </citation>
    <scope>NUCLEOTIDE SEQUENCE [LARGE SCALE GENOMIC DNA]</scope>
    <source>
        <strain evidence="4">ATCC 50818</strain>
    </source>
</reference>
<evidence type="ECO:0000256" key="1">
    <source>
        <dbReference type="ARBA" id="ARBA00010520"/>
    </source>
</evidence>
<dbReference type="AlphaFoldDB" id="F2URC2"/>
<dbReference type="EMBL" id="GL832991">
    <property type="protein sequence ID" value="EGD80225.1"/>
    <property type="molecule type" value="Genomic_DNA"/>
</dbReference>
<dbReference type="InParanoid" id="F2URC2"/>
<feature type="region of interest" description="Disordered" evidence="3">
    <location>
        <begin position="1"/>
        <end position="34"/>
    </location>
</feature>
<sequence length="124" mass="13727">MDPTIQAQEEKMRKFGRAPRPRKGPLGKLSGRERKYFDSADHALSSAGVKTQTGKVIATAQNIPRRTQSKPTGMVDHTQEVIETDGKSGDEQETTKDTATAATESQPQQQSQDEKQKTQQKQSE</sequence>
<evidence type="ECO:0000256" key="2">
    <source>
        <dbReference type="RuleBase" id="RU363120"/>
    </source>
</evidence>
<organism evidence="5">
    <name type="scientific">Salpingoeca rosetta (strain ATCC 50818 / BSB-021)</name>
    <dbReference type="NCBI Taxonomy" id="946362"/>
    <lineage>
        <taxon>Eukaryota</taxon>
        <taxon>Choanoflagellata</taxon>
        <taxon>Craspedida</taxon>
        <taxon>Salpingoecidae</taxon>
        <taxon>Salpingoeca</taxon>
    </lineage>
</organism>
<name>F2URC2_SALR5</name>
<accession>F2URC2</accession>
<keyword evidence="5" id="KW-1185">Reference proteome</keyword>
<dbReference type="Proteomes" id="UP000007799">
    <property type="component" value="Unassembled WGS sequence"/>
</dbReference>
<feature type="compositionally biased region" description="Basic and acidic residues" evidence="3">
    <location>
        <begin position="77"/>
        <end position="96"/>
    </location>
</feature>
<feature type="compositionally biased region" description="Basic residues" evidence="3">
    <location>
        <begin position="14"/>
        <end position="25"/>
    </location>
</feature>
<comment type="similarity">
    <text evidence="1 2">Belongs to the endosulfine family.</text>
</comment>
<feature type="compositionally biased region" description="Basic and acidic residues" evidence="3">
    <location>
        <begin position="112"/>
        <end position="124"/>
    </location>
</feature>